<sequence>MNHEPAEEITANNGLGRHRKGKKKKHGHKHKRTSGPKSTKPMMTPEEQINLSPWAKFIVFGKFPMKLLLHITLTVLITTHAVVCNAIFDDYSRSIGATWARLLFPSNYQSSEQRDWGKGYELYTVNEALEHTQYLVENYYSMPYVAVDNLEIYDPYAYVNETDVFFTVPSLEILRSGSETGSIDSVDSTIYDVYNSTDGWPLSANSQLSKSSENGNVEYMEDFFNNLISMKFELKVRTDGVASGILAQYNMCVLWLVTVQYDLGARGQLMVTLSDEPVERCDDLSVMGTLKGLCISIGLLSFFYVGLLIKATFHHYSILKKIHSAQVVSERSDSSRRRKEKREAERREREGGQGVFVSPNITPPGSRSVSPKFSKVTFVSKMFGMKGSKKTEDSSISVVGVSDSEPSTPLLPPTPPSPQSPPTSSSSPHHTNLASIQRREQKRAHAAHAESLWNALSWKDKYLYIFNLWFVVALMANSLAILYSAQFLFGDSDLALSDSSSRILLGITVALFWTSCAQYLEYFPRFYLLIWTLKVGLPRVFQFFVGIGPFFIGYALLGMTLFGDEVDTFGDFSSTCCTLFAVVNGDSILDVFDSLSAFFPIGDLYIYIYVLIFMYVVLMSVIAIVEEAFFDSLRSQGLGLGGSILPGGVQEAAQDTSGLSQPQRRKNSSGSAPLQRAETTTGQPRRNSIFTDKSANSSNANNTTPSLETFVRARTASKNIDISPSANFFDDAVPKGSSQGQTSYNILGSSPATANFQSRLMPAKLREVLRNVRAAEDSSSSSSESDDDVPMSMDDDKDLFGSLQDLTDGQTDEPWRKRNASGRMEDGRLTFNNNSKDHVK</sequence>
<dbReference type="GO" id="GO:0072345">
    <property type="term" value="F:NAADP-sensitive calcium-release channel activity"/>
    <property type="evidence" value="ECO:0007669"/>
    <property type="project" value="TreeGrafter"/>
</dbReference>
<evidence type="ECO:0000313" key="9">
    <source>
        <dbReference type="Proteomes" id="UP001165122"/>
    </source>
</evidence>
<feature type="region of interest" description="Disordered" evidence="5">
    <location>
        <begin position="651"/>
        <end position="707"/>
    </location>
</feature>
<accession>A0A9W7FC22</accession>
<evidence type="ECO:0000256" key="6">
    <source>
        <dbReference type="SAM" id="Phobius"/>
    </source>
</evidence>
<gene>
    <name evidence="8" type="ORF">TrLO_g6816</name>
</gene>
<feature type="transmembrane region" description="Helical" evidence="6">
    <location>
        <begin position="462"/>
        <end position="483"/>
    </location>
</feature>
<dbReference type="Proteomes" id="UP001165122">
    <property type="component" value="Unassembled WGS sequence"/>
</dbReference>
<organism evidence="8 9">
    <name type="scientific">Triparma laevis f. longispina</name>
    <dbReference type="NCBI Taxonomy" id="1714387"/>
    <lineage>
        <taxon>Eukaryota</taxon>
        <taxon>Sar</taxon>
        <taxon>Stramenopiles</taxon>
        <taxon>Ochrophyta</taxon>
        <taxon>Bolidophyceae</taxon>
        <taxon>Parmales</taxon>
        <taxon>Triparmaceae</taxon>
        <taxon>Triparma</taxon>
    </lineage>
</organism>
<feature type="compositionally biased region" description="Acidic residues" evidence="5">
    <location>
        <begin position="784"/>
        <end position="797"/>
    </location>
</feature>
<dbReference type="PANTHER" id="PTHR12127:SF7">
    <property type="entry name" value="SD02261P"/>
    <property type="match status" value="1"/>
</dbReference>
<feature type="compositionally biased region" description="Low complexity" evidence="5">
    <location>
        <begin position="694"/>
        <end position="706"/>
    </location>
</feature>
<feature type="region of interest" description="Disordered" evidence="5">
    <location>
        <begin position="329"/>
        <end position="370"/>
    </location>
</feature>
<dbReference type="Gene3D" id="1.10.287.70">
    <property type="match status" value="1"/>
</dbReference>
<evidence type="ECO:0000256" key="2">
    <source>
        <dbReference type="ARBA" id="ARBA00022692"/>
    </source>
</evidence>
<reference evidence="9" key="1">
    <citation type="journal article" date="2023" name="Commun. Biol.">
        <title>Genome analysis of Parmales, the sister group of diatoms, reveals the evolutionary specialization of diatoms from phago-mixotrophs to photoautotrophs.</title>
        <authorList>
            <person name="Ban H."/>
            <person name="Sato S."/>
            <person name="Yoshikawa S."/>
            <person name="Yamada K."/>
            <person name="Nakamura Y."/>
            <person name="Ichinomiya M."/>
            <person name="Sato N."/>
            <person name="Blanc-Mathieu R."/>
            <person name="Endo H."/>
            <person name="Kuwata A."/>
            <person name="Ogata H."/>
        </authorList>
    </citation>
    <scope>NUCLEOTIDE SEQUENCE [LARGE SCALE GENOMIC DNA]</scope>
    <source>
        <strain evidence="9">NIES 3700</strain>
    </source>
</reference>
<feature type="transmembrane region" description="Helical" evidence="6">
    <location>
        <begin position="503"/>
        <end position="520"/>
    </location>
</feature>
<dbReference type="PANTHER" id="PTHR12127">
    <property type="entry name" value="MUCOLIPIN"/>
    <property type="match status" value="1"/>
</dbReference>
<dbReference type="EMBL" id="BRXW01000137">
    <property type="protein sequence ID" value="GMI09373.1"/>
    <property type="molecule type" value="Genomic_DNA"/>
</dbReference>
<feature type="region of interest" description="Disordered" evidence="5">
    <location>
        <begin position="394"/>
        <end position="440"/>
    </location>
</feature>
<proteinExistence type="predicted"/>
<feature type="compositionally biased region" description="Basic and acidic residues" evidence="5">
    <location>
        <begin position="330"/>
        <end position="351"/>
    </location>
</feature>
<protein>
    <recommendedName>
        <fullName evidence="7">Polycystin cation channel PKD1/PKD2 domain-containing protein</fullName>
    </recommendedName>
</protein>
<dbReference type="OrthoDB" id="263481at2759"/>
<feature type="region of interest" description="Disordered" evidence="5">
    <location>
        <begin position="1"/>
        <end position="44"/>
    </location>
</feature>
<feature type="compositionally biased region" description="Polar residues" evidence="5">
    <location>
        <begin position="359"/>
        <end position="370"/>
    </location>
</feature>
<feature type="transmembrane region" description="Helical" evidence="6">
    <location>
        <begin position="604"/>
        <end position="625"/>
    </location>
</feature>
<feature type="domain" description="Polycystin cation channel PKD1/PKD2" evidence="7">
    <location>
        <begin position="489"/>
        <end position="629"/>
    </location>
</feature>
<evidence type="ECO:0000256" key="5">
    <source>
        <dbReference type="SAM" id="MobiDB-lite"/>
    </source>
</evidence>
<dbReference type="Pfam" id="PF08016">
    <property type="entry name" value="PKD_channel"/>
    <property type="match status" value="1"/>
</dbReference>
<dbReference type="GO" id="GO:0016020">
    <property type="term" value="C:membrane"/>
    <property type="evidence" value="ECO:0007669"/>
    <property type="project" value="UniProtKB-SubCell"/>
</dbReference>
<evidence type="ECO:0000259" key="7">
    <source>
        <dbReference type="Pfam" id="PF08016"/>
    </source>
</evidence>
<feature type="region of interest" description="Disordered" evidence="5">
    <location>
        <begin position="772"/>
        <end position="840"/>
    </location>
</feature>
<keyword evidence="3 6" id="KW-1133">Transmembrane helix</keyword>
<evidence type="ECO:0000313" key="8">
    <source>
        <dbReference type="EMBL" id="GMI09373.1"/>
    </source>
</evidence>
<keyword evidence="2 6" id="KW-0812">Transmembrane</keyword>
<feature type="region of interest" description="Disordered" evidence="5">
    <location>
        <begin position="723"/>
        <end position="742"/>
    </location>
</feature>
<feature type="compositionally biased region" description="Pro residues" evidence="5">
    <location>
        <begin position="409"/>
        <end position="421"/>
    </location>
</feature>
<evidence type="ECO:0000256" key="1">
    <source>
        <dbReference type="ARBA" id="ARBA00004141"/>
    </source>
</evidence>
<name>A0A9W7FC22_9STRA</name>
<feature type="compositionally biased region" description="Basic residues" evidence="5">
    <location>
        <begin position="16"/>
        <end position="34"/>
    </location>
</feature>
<comment type="caution">
    <text evidence="8">The sequence shown here is derived from an EMBL/GenBank/DDBJ whole genome shotgun (WGS) entry which is preliminary data.</text>
</comment>
<keyword evidence="4 6" id="KW-0472">Membrane</keyword>
<evidence type="ECO:0000256" key="4">
    <source>
        <dbReference type="ARBA" id="ARBA00023136"/>
    </source>
</evidence>
<evidence type="ECO:0000256" key="3">
    <source>
        <dbReference type="ARBA" id="ARBA00022989"/>
    </source>
</evidence>
<feature type="compositionally biased region" description="Polar residues" evidence="5">
    <location>
        <begin position="653"/>
        <end position="693"/>
    </location>
</feature>
<dbReference type="InterPro" id="IPR013122">
    <property type="entry name" value="PKD1_2_channel"/>
</dbReference>
<comment type="subcellular location">
    <subcellularLocation>
        <location evidence="1">Membrane</location>
        <topology evidence="1">Multi-pass membrane protein</topology>
    </subcellularLocation>
</comment>
<keyword evidence="9" id="KW-1185">Reference proteome</keyword>
<feature type="compositionally biased region" description="Low complexity" evidence="5">
    <location>
        <begin position="394"/>
        <end position="408"/>
    </location>
</feature>
<dbReference type="InterPro" id="IPR039031">
    <property type="entry name" value="Mucolipin"/>
</dbReference>
<dbReference type="AlphaFoldDB" id="A0A9W7FC22"/>
<feature type="transmembrane region" description="Helical" evidence="6">
    <location>
        <begin position="67"/>
        <end position="88"/>
    </location>
</feature>
<feature type="transmembrane region" description="Helical" evidence="6">
    <location>
        <begin position="290"/>
        <end position="313"/>
    </location>
</feature>
<feature type="transmembrane region" description="Helical" evidence="6">
    <location>
        <begin position="540"/>
        <end position="562"/>
    </location>
</feature>